<sequence length="272" mass="28143">MLMKIAFIIRIGYIMNKFTKILTAGTFAFASIAASASDITVGGVTWDPDYQTISAKDFIGRADFTQWFSTSGVSASGAPDINAVLPGTVGSMLQGAGEIGRFNGSTDFVCATCELTFTFGGLVFDGDMSNDGSLFNLAASKTSGYFNIYFDNTADFDPGNINSQADIDASADGSLFLSFGFESLKEGQGFTPDSGSLASSWNVTGGTAAGNFDSNSEFMGSDLGFVAFVDFQGNQYGTGSGTASGNSIPEPTTLAIFGLGLLGLAGAARRKA</sequence>
<keyword evidence="4" id="KW-1185">Reference proteome</keyword>
<dbReference type="EMBL" id="SZVP01000005">
    <property type="protein sequence ID" value="TMM45626.1"/>
    <property type="molecule type" value="Genomic_DNA"/>
</dbReference>
<evidence type="ECO:0000259" key="2">
    <source>
        <dbReference type="Pfam" id="PF07589"/>
    </source>
</evidence>
<accession>A0A8H2JPU2</accession>
<evidence type="ECO:0000313" key="4">
    <source>
        <dbReference type="Proteomes" id="UP000307702"/>
    </source>
</evidence>
<gene>
    <name evidence="3" type="ORF">FCS21_07320</name>
</gene>
<dbReference type="OrthoDB" id="5959021at2"/>
<name>A0A8H2JPU2_9GAMM</name>
<reference evidence="3 4" key="1">
    <citation type="submission" date="2019-05" db="EMBL/GenBank/DDBJ databases">
        <title>Colwellia ponticola sp. nov., isolated from seawater.</title>
        <authorList>
            <person name="Yoon J.-H."/>
        </authorList>
    </citation>
    <scope>NUCLEOTIDE SEQUENCE [LARGE SCALE GENOMIC DNA]</scope>
    <source>
        <strain evidence="3 4">OISW-25</strain>
    </source>
</reference>
<dbReference type="Proteomes" id="UP000307702">
    <property type="component" value="Unassembled WGS sequence"/>
</dbReference>
<dbReference type="AlphaFoldDB" id="A0A8H2JPU2"/>
<proteinExistence type="predicted"/>
<evidence type="ECO:0000256" key="1">
    <source>
        <dbReference type="SAM" id="SignalP"/>
    </source>
</evidence>
<dbReference type="Pfam" id="PF07589">
    <property type="entry name" value="PEP-CTERM"/>
    <property type="match status" value="1"/>
</dbReference>
<organism evidence="3 4">
    <name type="scientific">Colwellia ponticola</name>
    <dbReference type="NCBI Taxonomy" id="2304625"/>
    <lineage>
        <taxon>Bacteria</taxon>
        <taxon>Pseudomonadati</taxon>
        <taxon>Pseudomonadota</taxon>
        <taxon>Gammaproteobacteria</taxon>
        <taxon>Alteromonadales</taxon>
        <taxon>Colwelliaceae</taxon>
        <taxon>Colwellia</taxon>
    </lineage>
</organism>
<feature type="domain" description="Ice-binding protein C-terminal" evidence="2">
    <location>
        <begin position="247"/>
        <end position="270"/>
    </location>
</feature>
<keyword evidence="1" id="KW-0732">Signal</keyword>
<feature type="signal peptide" evidence="1">
    <location>
        <begin position="1"/>
        <end position="36"/>
    </location>
</feature>
<dbReference type="InterPro" id="IPR013424">
    <property type="entry name" value="Ice-binding_C"/>
</dbReference>
<dbReference type="NCBIfam" id="TIGR02595">
    <property type="entry name" value="PEP_CTERM"/>
    <property type="match status" value="1"/>
</dbReference>
<protein>
    <submittedName>
        <fullName evidence="3">PEP-CTERM sorting domain-containing protein</fullName>
    </submittedName>
</protein>
<evidence type="ECO:0000313" key="3">
    <source>
        <dbReference type="EMBL" id="TMM45626.1"/>
    </source>
</evidence>
<comment type="caution">
    <text evidence="3">The sequence shown here is derived from an EMBL/GenBank/DDBJ whole genome shotgun (WGS) entry which is preliminary data.</text>
</comment>
<feature type="chain" id="PRO_5034653238" evidence="1">
    <location>
        <begin position="37"/>
        <end position="272"/>
    </location>
</feature>